<reference evidence="4" key="1">
    <citation type="submission" date="2020-02" db="EMBL/GenBank/DDBJ databases">
        <title>Genomic and physiological characterization of two novel Nitrospinaceae genera.</title>
        <authorList>
            <person name="Mueller A.J."/>
            <person name="Jung M.-Y."/>
            <person name="Strachan C.R."/>
            <person name="Herbold C.W."/>
            <person name="Kirkegaard R.H."/>
            <person name="Daims H."/>
        </authorList>
    </citation>
    <scope>NUCLEOTIDE SEQUENCE [LARGE SCALE GENOMIC DNA]</scope>
</reference>
<dbReference type="Gene3D" id="1.20.120.1200">
    <property type="entry name" value="NADH-ubiquinone/plastoquinone oxidoreductase chain 6, subunit NuoJ"/>
    <property type="match status" value="1"/>
</dbReference>
<feature type="transmembrane region" description="Helical" evidence="2">
    <location>
        <begin position="156"/>
        <end position="177"/>
    </location>
</feature>
<dbReference type="Proteomes" id="UP000594464">
    <property type="component" value="Chromosome"/>
</dbReference>
<comment type="catalytic activity">
    <reaction evidence="2">
        <text>a quinone + NADH + 5 H(+)(in) = a quinol + NAD(+) + 4 H(+)(out)</text>
        <dbReference type="Rhea" id="RHEA:57888"/>
        <dbReference type="ChEBI" id="CHEBI:15378"/>
        <dbReference type="ChEBI" id="CHEBI:24646"/>
        <dbReference type="ChEBI" id="CHEBI:57540"/>
        <dbReference type="ChEBI" id="CHEBI:57945"/>
        <dbReference type="ChEBI" id="CHEBI:132124"/>
    </reaction>
</comment>
<comment type="subcellular location">
    <subcellularLocation>
        <location evidence="2">Cell membrane</location>
        <topology evidence="2">Multi-pass membrane protein</topology>
    </subcellularLocation>
</comment>
<name>A0A7T0C508_9BACT</name>
<dbReference type="GO" id="GO:0008137">
    <property type="term" value="F:NADH dehydrogenase (ubiquinone) activity"/>
    <property type="evidence" value="ECO:0007669"/>
    <property type="project" value="UniProtKB-UniRule"/>
</dbReference>
<dbReference type="PANTHER" id="PTHR33269:SF17">
    <property type="entry name" value="NADH-UBIQUINONE OXIDOREDUCTASE CHAIN 6"/>
    <property type="match status" value="1"/>
</dbReference>
<dbReference type="EMBL" id="CP048620">
    <property type="protein sequence ID" value="QPJ66610.1"/>
    <property type="molecule type" value="Genomic_DNA"/>
</dbReference>
<evidence type="ECO:0000256" key="2">
    <source>
        <dbReference type="RuleBase" id="RU004429"/>
    </source>
</evidence>
<dbReference type="PANTHER" id="PTHR33269">
    <property type="entry name" value="NADH-UBIQUINONE OXIDOREDUCTASE CHAIN 6"/>
    <property type="match status" value="1"/>
</dbReference>
<evidence type="ECO:0000313" key="3">
    <source>
        <dbReference type="EMBL" id="QPJ66610.1"/>
    </source>
</evidence>
<keyword evidence="2" id="KW-1003">Cell membrane</keyword>
<dbReference type="AlphaFoldDB" id="A0A7T0C508"/>
<accession>A0A7T0C508</accession>
<keyword evidence="2" id="KW-1133">Transmembrane helix</keyword>
<dbReference type="GO" id="GO:0005886">
    <property type="term" value="C:plasma membrane"/>
    <property type="evidence" value="ECO:0007669"/>
    <property type="project" value="UniProtKB-SubCell"/>
</dbReference>
<keyword evidence="2" id="KW-0520">NAD</keyword>
<feature type="transmembrane region" description="Helical" evidence="2">
    <location>
        <begin position="20"/>
        <end position="38"/>
    </location>
</feature>
<feature type="transmembrane region" description="Helical" evidence="2">
    <location>
        <begin position="104"/>
        <end position="123"/>
    </location>
</feature>
<organism evidence="3 4">
    <name type="scientific">Candidatus Nitrohelix vancouverensis</name>
    <dbReference type="NCBI Taxonomy" id="2705534"/>
    <lineage>
        <taxon>Bacteria</taxon>
        <taxon>Pseudomonadati</taxon>
        <taxon>Nitrospinota/Tectimicrobiota group</taxon>
        <taxon>Nitrospinota</taxon>
        <taxon>Nitrospinia</taxon>
        <taxon>Nitrospinales</taxon>
        <taxon>Nitrospinaceae</taxon>
        <taxon>Candidatus Nitrohelix</taxon>
    </lineage>
</organism>
<feature type="transmembrane region" description="Helical" evidence="2">
    <location>
        <begin position="68"/>
        <end position="92"/>
    </location>
</feature>
<proteinExistence type="inferred from homology"/>
<dbReference type="Pfam" id="PF00499">
    <property type="entry name" value="Oxidored_q3"/>
    <property type="match status" value="1"/>
</dbReference>
<sequence length="188" mass="20332">MLIDLGFFSFDLFAVTYDGVVLAVGATAVLAALGVVLCSSPIYSALYLIGHMVCLAMLFLLYNAEFIAAVQIIVYAGAVMILFLFIIALLGGKKEKQVFDFHKFMALSFVGTLLGELALTARIDKTKAIEGVYDAQKLSEIGSAKAVGLELYSKHLIPFELASCLLLVAGVGIICLAKFPYKPLRRRP</sequence>
<dbReference type="InterPro" id="IPR001457">
    <property type="entry name" value="NADH_UbQ/plastoQ_OxRdtase_su6"/>
</dbReference>
<dbReference type="GO" id="GO:0048038">
    <property type="term" value="F:quinone binding"/>
    <property type="evidence" value="ECO:0007669"/>
    <property type="project" value="UniProtKB-UniRule"/>
</dbReference>
<dbReference type="InterPro" id="IPR042106">
    <property type="entry name" value="Nuo/plastoQ_OxRdtase_6_NuoJ"/>
</dbReference>
<gene>
    <name evidence="3" type="ORF">G3M78_14845</name>
</gene>
<comment type="function">
    <text evidence="2">NDH-1 shuttles electrons from NADH, via FMN and iron-sulfur (Fe-S) centers, to quinones in the respiratory chain. Couples the redox reaction to proton translocation (for every two electrons transferred, four hydrogen ions are translocated across the cytoplasmic membrane), and thus conserves the redox energy in a proton gradient.</text>
</comment>
<dbReference type="EC" id="7.1.1.-" evidence="2"/>
<evidence type="ECO:0000313" key="4">
    <source>
        <dbReference type="Proteomes" id="UP000594464"/>
    </source>
</evidence>
<feature type="transmembrane region" description="Helical" evidence="2">
    <location>
        <begin position="45"/>
        <end position="62"/>
    </location>
</feature>
<keyword evidence="2" id="KW-0874">Quinone</keyword>
<protein>
    <recommendedName>
        <fullName evidence="2">NADH-quinone oxidoreductase subunit J</fullName>
        <ecNumber evidence="2">7.1.1.-</ecNumber>
    </recommendedName>
</protein>
<keyword evidence="2" id="KW-0812">Transmembrane</keyword>
<evidence type="ECO:0000256" key="1">
    <source>
        <dbReference type="ARBA" id="ARBA00005698"/>
    </source>
</evidence>
<dbReference type="KEGG" id="nva:G3M78_14845"/>
<keyword evidence="2" id="KW-0472">Membrane</keyword>
<comment type="similarity">
    <text evidence="1 2">Belongs to the complex I subunit 6 family.</text>
</comment>